<accession>A0ABR3SYM4</accession>
<feature type="signal peptide" evidence="1">
    <location>
        <begin position="1"/>
        <end position="20"/>
    </location>
</feature>
<dbReference type="Proteomes" id="UP001521116">
    <property type="component" value="Unassembled WGS sequence"/>
</dbReference>
<evidence type="ECO:0000256" key="1">
    <source>
        <dbReference type="SAM" id="SignalP"/>
    </source>
</evidence>
<sequence>MKFTLSLTAAVLTLIHHSTAAALLKPRATSFKLYAYGHNITNGLDVFIADGVAYAGNQAPSNATSVANVTLTTTDSDDGAWTVTADSGEFDSVYWGISSSGNSMETVGVTNSTSSMNTTGFGLYGAWAYHLSEAGEIEMNYRAVPTGVDDLYVIKWAPSATIDDESLLINLRTASPVPQTDKTKHKNRN</sequence>
<proteinExistence type="predicted"/>
<name>A0ABR3SYM4_9PEZI</name>
<evidence type="ECO:0000313" key="2">
    <source>
        <dbReference type="EMBL" id="KAL1632434.1"/>
    </source>
</evidence>
<dbReference type="EMBL" id="JAJVDC020000030">
    <property type="protein sequence ID" value="KAL1632434.1"/>
    <property type="molecule type" value="Genomic_DNA"/>
</dbReference>
<reference evidence="2 3" key="1">
    <citation type="submission" date="2024-02" db="EMBL/GenBank/DDBJ databases">
        <title>De novo assembly and annotation of 12 fungi associated with fruit tree decline syndrome in Ontario, Canada.</title>
        <authorList>
            <person name="Sulman M."/>
            <person name="Ellouze W."/>
            <person name="Ilyukhin E."/>
        </authorList>
    </citation>
    <scope>NUCLEOTIDE SEQUENCE [LARGE SCALE GENOMIC DNA]</scope>
    <source>
        <strain evidence="2 3">M1-105</strain>
    </source>
</reference>
<keyword evidence="3" id="KW-1185">Reference proteome</keyword>
<gene>
    <name evidence="2" type="ORF">SLS56_003676</name>
</gene>
<protein>
    <submittedName>
        <fullName evidence="2">Uncharacterized protein</fullName>
    </submittedName>
</protein>
<keyword evidence="1" id="KW-0732">Signal</keyword>
<feature type="chain" id="PRO_5046460464" evidence="1">
    <location>
        <begin position="21"/>
        <end position="189"/>
    </location>
</feature>
<evidence type="ECO:0000313" key="3">
    <source>
        <dbReference type="Proteomes" id="UP001521116"/>
    </source>
</evidence>
<comment type="caution">
    <text evidence="2">The sequence shown here is derived from an EMBL/GenBank/DDBJ whole genome shotgun (WGS) entry which is preliminary data.</text>
</comment>
<organism evidence="2 3">
    <name type="scientific">Neofusicoccum ribis</name>
    <dbReference type="NCBI Taxonomy" id="45134"/>
    <lineage>
        <taxon>Eukaryota</taxon>
        <taxon>Fungi</taxon>
        <taxon>Dikarya</taxon>
        <taxon>Ascomycota</taxon>
        <taxon>Pezizomycotina</taxon>
        <taxon>Dothideomycetes</taxon>
        <taxon>Dothideomycetes incertae sedis</taxon>
        <taxon>Botryosphaeriales</taxon>
        <taxon>Botryosphaeriaceae</taxon>
        <taxon>Neofusicoccum</taxon>
    </lineage>
</organism>